<evidence type="ECO:0000256" key="7">
    <source>
        <dbReference type="ARBA" id="ARBA00022792"/>
    </source>
</evidence>
<dbReference type="GO" id="GO:0033617">
    <property type="term" value="P:mitochondrial respiratory chain complex IV assembly"/>
    <property type="evidence" value="ECO:0007669"/>
    <property type="project" value="TreeGrafter"/>
</dbReference>
<gene>
    <name evidence="13" type="ORF">BZ3500_MVSOF-1268-A1-R1_CHR8-1G09990</name>
</gene>
<evidence type="ECO:0000256" key="9">
    <source>
        <dbReference type="ARBA" id="ARBA00023128"/>
    </source>
</evidence>
<evidence type="ECO:0000313" key="14">
    <source>
        <dbReference type="Proteomes" id="UP000249723"/>
    </source>
</evidence>
<evidence type="ECO:0000256" key="5">
    <source>
        <dbReference type="ARBA" id="ARBA00019222"/>
    </source>
</evidence>
<comment type="similarity">
    <text evidence="3">Belongs to the COX16 family.</text>
</comment>
<dbReference type="OrthoDB" id="5516033at2759"/>
<proteinExistence type="inferred from homology"/>
<keyword evidence="14" id="KW-1185">Reference proteome</keyword>
<evidence type="ECO:0000256" key="2">
    <source>
        <dbReference type="ARBA" id="ARBA00004434"/>
    </source>
</evidence>
<sequence>MPPFSAKPLKSSALSSTIRRQPFLSFGLPFITIIVLASFGLSSFTQTRYDLRDSKVSAVTKEEELGMKKGRRKFDVREEYHRLQNAGQGDLLGSGDGWENKRVQRLPGQDEWGTLPISKKPDGSAE</sequence>
<evidence type="ECO:0000313" key="13">
    <source>
        <dbReference type="EMBL" id="SCZ96079.1"/>
    </source>
</evidence>
<dbReference type="Proteomes" id="UP000249723">
    <property type="component" value="Unassembled WGS sequence"/>
</dbReference>
<feature type="region of interest" description="Disordered" evidence="11">
    <location>
        <begin position="86"/>
        <end position="126"/>
    </location>
</feature>
<dbReference type="InterPro" id="IPR020164">
    <property type="entry name" value="Cyt_c_Oxase_assmbl_COX16"/>
</dbReference>
<reference evidence="14" key="1">
    <citation type="submission" date="2016-10" db="EMBL/GenBank/DDBJ databases">
        <authorList>
            <person name="Jeantristanb JTB J.-T."/>
            <person name="Ricardo R."/>
        </authorList>
    </citation>
    <scope>NUCLEOTIDE SEQUENCE [LARGE SCALE GENOMIC DNA]</scope>
</reference>
<dbReference type="GO" id="GO:0005743">
    <property type="term" value="C:mitochondrial inner membrane"/>
    <property type="evidence" value="ECO:0007669"/>
    <property type="project" value="UniProtKB-SubCell"/>
</dbReference>
<evidence type="ECO:0000256" key="12">
    <source>
        <dbReference type="SAM" id="Phobius"/>
    </source>
</evidence>
<keyword evidence="8 12" id="KW-1133">Transmembrane helix</keyword>
<name>A0A2X0KQ86_9BASI</name>
<dbReference type="PANTHER" id="PTHR17130:SF14">
    <property type="entry name" value="CYTOCHROME C OXIDASE ASSEMBLY PROTEIN COX16 HOMOLOG, MITOCHONDRIAL"/>
    <property type="match status" value="1"/>
</dbReference>
<dbReference type="STRING" id="289078.A0A2X0KQ86"/>
<comment type="function">
    <text evidence="1">Required for the assembly of the mitochondrial respiratory chain complex IV (CIV), also known as cytochrome c oxidase. May participate in merging the COX1 and COX2 assembly lines.</text>
</comment>
<dbReference type="PANTHER" id="PTHR17130">
    <property type="entry name" value="MITOCHONDRIAL OUTER MEMBRANE PROTEIN 25"/>
    <property type="match status" value="1"/>
</dbReference>
<evidence type="ECO:0000256" key="1">
    <source>
        <dbReference type="ARBA" id="ARBA00002490"/>
    </source>
</evidence>
<evidence type="ECO:0000256" key="6">
    <source>
        <dbReference type="ARBA" id="ARBA00022692"/>
    </source>
</evidence>
<evidence type="ECO:0000256" key="3">
    <source>
        <dbReference type="ARBA" id="ARBA00008370"/>
    </source>
</evidence>
<dbReference type="AlphaFoldDB" id="A0A2X0KQ86"/>
<evidence type="ECO:0000256" key="4">
    <source>
        <dbReference type="ARBA" id="ARBA00015368"/>
    </source>
</evidence>
<keyword evidence="9" id="KW-0496">Mitochondrion</keyword>
<dbReference type="Pfam" id="PF14138">
    <property type="entry name" value="COX16"/>
    <property type="match status" value="1"/>
</dbReference>
<organism evidence="13 14">
    <name type="scientific">Microbotryum saponariae</name>
    <dbReference type="NCBI Taxonomy" id="289078"/>
    <lineage>
        <taxon>Eukaryota</taxon>
        <taxon>Fungi</taxon>
        <taxon>Dikarya</taxon>
        <taxon>Basidiomycota</taxon>
        <taxon>Pucciniomycotina</taxon>
        <taxon>Microbotryomycetes</taxon>
        <taxon>Microbotryales</taxon>
        <taxon>Microbotryaceae</taxon>
        <taxon>Microbotryum</taxon>
    </lineage>
</organism>
<dbReference type="EMBL" id="FMWP01000087">
    <property type="protein sequence ID" value="SCZ96079.1"/>
    <property type="molecule type" value="Genomic_DNA"/>
</dbReference>
<evidence type="ECO:0000256" key="8">
    <source>
        <dbReference type="ARBA" id="ARBA00022989"/>
    </source>
</evidence>
<keyword evidence="10 12" id="KW-0472">Membrane</keyword>
<comment type="subcellular location">
    <subcellularLocation>
        <location evidence="2">Mitochondrion inner membrane</location>
        <topology evidence="2">Single-pass membrane protein</topology>
    </subcellularLocation>
</comment>
<accession>A0A2X0KQ86</accession>
<evidence type="ECO:0000256" key="11">
    <source>
        <dbReference type="SAM" id="MobiDB-lite"/>
    </source>
</evidence>
<evidence type="ECO:0000256" key="10">
    <source>
        <dbReference type="ARBA" id="ARBA00023136"/>
    </source>
</evidence>
<protein>
    <recommendedName>
        <fullName evidence="4">Cytochrome c oxidase assembly protein COX16, mitochondrial</fullName>
    </recommendedName>
    <alternativeName>
        <fullName evidence="5">Cytochrome c oxidase assembly protein cox16, mitochondrial</fullName>
    </alternativeName>
</protein>
<feature type="transmembrane region" description="Helical" evidence="12">
    <location>
        <begin position="23"/>
        <end position="45"/>
    </location>
</feature>
<keyword evidence="7" id="KW-0999">Mitochondrion inner membrane</keyword>
<keyword evidence="6 12" id="KW-0812">Transmembrane</keyword>